<evidence type="ECO:0000313" key="3">
    <source>
        <dbReference type="Proteomes" id="UP000298663"/>
    </source>
</evidence>
<proteinExistence type="predicted"/>
<evidence type="ECO:0000313" key="2">
    <source>
        <dbReference type="EMBL" id="TMS36739.1"/>
    </source>
</evidence>
<protein>
    <submittedName>
        <fullName evidence="2">Uncharacterized protein</fullName>
    </submittedName>
</protein>
<name>A0A4U8UVH1_STECR</name>
<dbReference type="EMBL" id="CM016762">
    <property type="protein sequence ID" value="TMS36739.1"/>
    <property type="molecule type" value="Genomic_DNA"/>
</dbReference>
<accession>A0A4U8UVH1</accession>
<feature type="region of interest" description="Disordered" evidence="1">
    <location>
        <begin position="67"/>
        <end position="87"/>
    </location>
</feature>
<keyword evidence="3" id="KW-1185">Reference proteome</keyword>
<dbReference type="Proteomes" id="UP000298663">
    <property type="component" value="Chromosome X"/>
</dbReference>
<comment type="caution">
    <text evidence="2">The sequence shown here is derived from an EMBL/GenBank/DDBJ whole genome shotgun (WGS) entry which is preliminary data.</text>
</comment>
<reference evidence="2 3" key="1">
    <citation type="journal article" date="2015" name="Genome Biol.">
        <title>Comparative genomics of Steinernema reveals deeply conserved gene regulatory networks.</title>
        <authorList>
            <person name="Dillman A.R."/>
            <person name="Macchietto M."/>
            <person name="Porter C.F."/>
            <person name="Rogers A."/>
            <person name="Williams B."/>
            <person name="Antoshechkin I."/>
            <person name="Lee M.M."/>
            <person name="Goodwin Z."/>
            <person name="Lu X."/>
            <person name="Lewis E.E."/>
            <person name="Goodrich-Blair H."/>
            <person name="Stock S.P."/>
            <person name="Adams B.J."/>
            <person name="Sternberg P.W."/>
            <person name="Mortazavi A."/>
        </authorList>
    </citation>
    <scope>NUCLEOTIDE SEQUENCE [LARGE SCALE GENOMIC DNA]</scope>
    <source>
        <strain evidence="2 3">ALL</strain>
    </source>
</reference>
<reference evidence="2 3" key="2">
    <citation type="journal article" date="2019" name="G3 (Bethesda)">
        <title>Hybrid Assembly of the Genome of the Entomopathogenic Nematode Steinernema carpocapsae Identifies the X-Chromosome.</title>
        <authorList>
            <person name="Serra L."/>
            <person name="Macchietto M."/>
            <person name="Macias-Munoz A."/>
            <person name="McGill C.J."/>
            <person name="Rodriguez I.M."/>
            <person name="Rodriguez B."/>
            <person name="Murad R."/>
            <person name="Mortazavi A."/>
        </authorList>
    </citation>
    <scope>NUCLEOTIDE SEQUENCE [LARGE SCALE GENOMIC DNA]</scope>
    <source>
        <strain evidence="2 3">ALL</strain>
    </source>
</reference>
<gene>
    <name evidence="2" type="ORF">L596_003831</name>
</gene>
<organism evidence="2 3">
    <name type="scientific">Steinernema carpocapsae</name>
    <name type="common">Entomopathogenic nematode</name>
    <dbReference type="NCBI Taxonomy" id="34508"/>
    <lineage>
        <taxon>Eukaryota</taxon>
        <taxon>Metazoa</taxon>
        <taxon>Ecdysozoa</taxon>
        <taxon>Nematoda</taxon>
        <taxon>Chromadorea</taxon>
        <taxon>Rhabditida</taxon>
        <taxon>Tylenchina</taxon>
        <taxon>Panagrolaimomorpha</taxon>
        <taxon>Strongyloidoidea</taxon>
        <taxon>Steinernematidae</taxon>
        <taxon>Steinernema</taxon>
    </lineage>
</organism>
<sequence length="87" mass="9516">MDIHNPGNGFVPQNHKSVHDLRGCDIAGPSTKVTFASRSEAFRTPSKTIDSNYDRPLFTAKFETASSSYHNPDIDSDSDSCKLPSVT</sequence>
<dbReference type="AlphaFoldDB" id="A0A4U8UVH1"/>
<dbReference type="EMBL" id="AZBU02000001">
    <property type="protein sequence ID" value="TMS36739.1"/>
    <property type="molecule type" value="Genomic_DNA"/>
</dbReference>
<evidence type="ECO:0000256" key="1">
    <source>
        <dbReference type="SAM" id="MobiDB-lite"/>
    </source>
</evidence>